<name>A0A4Y2X3Q8_ARAVE</name>
<protein>
    <submittedName>
        <fullName evidence="1">Uncharacterized protein</fullName>
    </submittedName>
</protein>
<keyword evidence="2" id="KW-1185">Reference proteome</keyword>
<proteinExistence type="predicted"/>
<dbReference type="Proteomes" id="UP000499080">
    <property type="component" value="Unassembled WGS sequence"/>
</dbReference>
<sequence>MKRGRKLHLTIAQLDAKSLIAVYLVNIERINVVIESSSSKELMVKYSGKELMEYSSILKVLLFHYMKHSNHVDGNRGLSVVERREKNGAPAI</sequence>
<evidence type="ECO:0000313" key="2">
    <source>
        <dbReference type="Proteomes" id="UP000499080"/>
    </source>
</evidence>
<gene>
    <name evidence="1" type="ORF">AVEN_78295_1</name>
</gene>
<organism evidence="1 2">
    <name type="scientific">Araneus ventricosus</name>
    <name type="common">Orbweaver spider</name>
    <name type="synonym">Epeira ventricosa</name>
    <dbReference type="NCBI Taxonomy" id="182803"/>
    <lineage>
        <taxon>Eukaryota</taxon>
        <taxon>Metazoa</taxon>
        <taxon>Ecdysozoa</taxon>
        <taxon>Arthropoda</taxon>
        <taxon>Chelicerata</taxon>
        <taxon>Arachnida</taxon>
        <taxon>Araneae</taxon>
        <taxon>Araneomorphae</taxon>
        <taxon>Entelegynae</taxon>
        <taxon>Araneoidea</taxon>
        <taxon>Araneidae</taxon>
        <taxon>Araneus</taxon>
    </lineage>
</organism>
<comment type="caution">
    <text evidence="1">The sequence shown here is derived from an EMBL/GenBank/DDBJ whole genome shotgun (WGS) entry which is preliminary data.</text>
</comment>
<reference evidence="1 2" key="1">
    <citation type="journal article" date="2019" name="Sci. Rep.">
        <title>Orb-weaving spider Araneus ventricosus genome elucidates the spidroin gene catalogue.</title>
        <authorList>
            <person name="Kono N."/>
            <person name="Nakamura H."/>
            <person name="Ohtoshi R."/>
            <person name="Moran D.A.P."/>
            <person name="Shinohara A."/>
            <person name="Yoshida Y."/>
            <person name="Fujiwara M."/>
            <person name="Mori M."/>
            <person name="Tomita M."/>
            <person name="Arakawa K."/>
        </authorList>
    </citation>
    <scope>NUCLEOTIDE SEQUENCE [LARGE SCALE GENOMIC DNA]</scope>
</reference>
<evidence type="ECO:0000313" key="1">
    <source>
        <dbReference type="EMBL" id="GBO44335.1"/>
    </source>
</evidence>
<accession>A0A4Y2X3Q8</accession>
<dbReference type="AlphaFoldDB" id="A0A4Y2X3Q8"/>
<dbReference type="EMBL" id="BGPR01071008">
    <property type="protein sequence ID" value="GBO44335.1"/>
    <property type="molecule type" value="Genomic_DNA"/>
</dbReference>